<name>A0A1G7P0X8_9SPHI</name>
<dbReference type="RefSeq" id="WP_091157828.1">
    <property type="nucleotide sequence ID" value="NZ_FNAI01000032.1"/>
</dbReference>
<dbReference type="EMBL" id="FNAI01000032">
    <property type="protein sequence ID" value="SDF79972.1"/>
    <property type="molecule type" value="Genomic_DNA"/>
</dbReference>
<dbReference type="PANTHER" id="PTHR46825">
    <property type="entry name" value="D-ALANYL-D-ALANINE-CARBOXYPEPTIDASE/ENDOPEPTIDASE AMPH"/>
    <property type="match status" value="1"/>
</dbReference>
<dbReference type="Proteomes" id="UP000199072">
    <property type="component" value="Unassembled WGS sequence"/>
</dbReference>
<sequence>MNRPSLIILTIVYTLIFIRLDSKAQSAGALTAEVKDSIVTRYNRNDFKGIYRLADTSFSHHISEQKLVTFLSNNRNSGNIIKDSLLSAVNGKYVYLLECQSRDLKLTLQVTPEKKFTDFGFSTVVQPLLDVPKQVSSSNPLRTPQDRAVDSVARAYFRDPNSTALSIGIIRNGKRYTYHYGEIKKGSGLLPIDATVYEIGSITKTFTATLLAQAVLAHKVALDDDIRKYLPDDYPNLSFNGSPVTFRDLANHTSGLPEMPENIGSQPGFDPLMPELNYDAGHFYVALHRVKLDTVPGSKFRYSNWGYALLGHLLEKIYGLPYAVLLKKYITGPFGMKDTWYTLTPELKQKMAVPYSDNSRSNIYEQEGLFGPAGYIHSSIADLLTYLSQQISETDAAVRLTHQPTANSLGLGWGVAPRKGYRDIQHNGSTMGFNSHLSGFPELNSGCVILVNNRINMGKLIAGIQQIARRKDL</sequence>
<evidence type="ECO:0000313" key="3">
    <source>
        <dbReference type="Proteomes" id="UP000199072"/>
    </source>
</evidence>
<proteinExistence type="predicted"/>
<dbReference type="SUPFAM" id="SSF56601">
    <property type="entry name" value="beta-lactamase/transpeptidase-like"/>
    <property type="match status" value="1"/>
</dbReference>
<feature type="domain" description="Beta-lactamase-related" evidence="1">
    <location>
        <begin position="163"/>
        <end position="455"/>
    </location>
</feature>
<dbReference type="InterPro" id="IPR001466">
    <property type="entry name" value="Beta-lactam-related"/>
</dbReference>
<dbReference type="STRING" id="1391627.SAMN05216464_13215"/>
<dbReference type="Gene3D" id="3.40.710.10">
    <property type="entry name" value="DD-peptidase/beta-lactamase superfamily"/>
    <property type="match status" value="1"/>
</dbReference>
<dbReference type="InterPro" id="IPR012338">
    <property type="entry name" value="Beta-lactam/transpept-like"/>
</dbReference>
<keyword evidence="3" id="KW-1185">Reference proteome</keyword>
<dbReference type="Pfam" id="PF00144">
    <property type="entry name" value="Beta-lactamase"/>
    <property type="match status" value="1"/>
</dbReference>
<evidence type="ECO:0000313" key="2">
    <source>
        <dbReference type="EMBL" id="SDF79972.1"/>
    </source>
</evidence>
<protein>
    <submittedName>
        <fullName evidence="2">CubicO group peptidase, beta-lactamase class C family</fullName>
    </submittedName>
</protein>
<organism evidence="2 3">
    <name type="scientific">Mucilaginibacter pineti</name>
    <dbReference type="NCBI Taxonomy" id="1391627"/>
    <lineage>
        <taxon>Bacteria</taxon>
        <taxon>Pseudomonadati</taxon>
        <taxon>Bacteroidota</taxon>
        <taxon>Sphingobacteriia</taxon>
        <taxon>Sphingobacteriales</taxon>
        <taxon>Sphingobacteriaceae</taxon>
        <taxon>Mucilaginibacter</taxon>
    </lineage>
</organism>
<dbReference type="InterPro" id="IPR050491">
    <property type="entry name" value="AmpC-like"/>
</dbReference>
<accession>A0A1G7P0X8</accession>
<gene>
    <name evidence="2" type="ORF">SAMN05216464_13215</name>
</gene>
<reference evidence="2 3" key="1">
    <citation type="submission" date="2016-10" db="EMBL/GenBank/DDBJ databases">
        <authorList>
            <person name="de Groot N.N."/>
        </authorList>
    </citation>
    <scope>NUCLEOTIDE SEQUENCE [LARGE SCALE GENOMIC DNA]</scope>
    <source>
        <strain evidence="2 3">47C3B</strain>
    </source>
</reference>
<dbReference type="AlphaFoldDB" id="A0A1G7P0X8"/>
<dbReference type="OrthoDB" id="9793489at2"/>
<dbReference type="PANTHER" id="PTHR46825:SF9">
    <property type="entry name" value="BETA-LACTAMASE-RELATED DOMAIN-CONTAINING PROTEIN"/>
    <property type="match status" value="1"/>
</dbReference>
<evidence type="ECO:0000259" key="1">
    <source>
        <dbReference type="Pfam" id="PF00144"/>
    </source>
</evidence>